<keyword evidence="2" id="KW-1185">Reference proteome</keyword>
<dbReference type="EMBL" id="KZ819332">
    <property type="protein sequence ID" value="PWN19138.1"/>
    <property type="molecule type" value="Genomic_DNA"/>
</dbReference>
<proteinExistence type="predicted"/>
<dbReference type="Proteomes" id="UP000245942">
    <property type="component" value="Unassembled WGS sequence"/>
</dbReference>
<evidence type="ECO:0000313" key="1">
    <source>
        <dbReference type="EMBL" id="PWN19138.1"/>
    </source>
</evidence>
<reference evidence="1 2" key="1">
    <citation type="journal article" date="2018" name="Mol. Biol. Evol.">
        <title>Broad Genomic Sampling Reveals a Smut Pathogenic Ancestry of the Fungal Clade Ustilaginomycotina.</title>
        <authorList>
            <person name="Kijpornyongpan T."/>
            <person name="Mondo S.J."/>
            <person name="Barry K."/>
            <person name="Sandor L."/>
            <person name="Lee J."/>
            <person name="Lipzen A."/>
            <person name="Pangilinan J."/>
            <person name="LaButti K."/>
            <person name="Hainaut M."/>
            <person name="Henrissat B."/>
            <person name="Grigoriev I.V."/>
            <person name="Spatafora J.W."/>
            <person name="Aime M.C."/>
        </authorList>
    </citation>
    <scope>NUCLEOTIDE SEQUENCE [LARGE SCALE GENOMIC DNA]</scope>
    <source>
        <strain evidence="1 2">MCA 4718</strain>
    </source>
</reference>
<accession>A0A316U2R7</accession>
<dbReference type="RefSeq" id="XP_025346298.1">
    <property type="nucleotide sequence ID" value="XM_025494462.1"/>
</dbReference>
<gene>
    <name evidence="1" type="ORF">BCV69DRAFT_300473</name>
</gene>
<name>A0A316U2R7_9BASI</name>
<evidence type="ECO:0008006" key="3">
    <source>
        <dbReference type="Google" id="ProtNLM"/>
    </source>
</evidence>
<sequence length="60" mass="6798">MFQVGDSVVFEMTGSRIEGLVQQITQQDCYVQIIGTRCSVTLPMRRLKPLVFGRFTTSVE</sequence>
<dbReference type="AlphaFoldDB" id="A0A316U2R7"/>
<organism evidence="1 2">
    <name type="scientific">Pseudomicrostroma glucosiphilum</name>
    <dbReference type="NCBI Taxonomy" id="1684307"/>
    <lineage>
        <taxon>Eukaryota</taxon>
        <taxon>Fungi</taxon>
        <taxon>Dikarya</taxon>
        <taxon>Basidiomycota</taxon>
        <taxon>Ustilaginomycotina</taxon>
        <taxon>Exobasidiomycetes</taxon>
        <taxon>Microstromatales</taxon>
        <taxon>Microstromatales incertae sedis</taxon>
        <taxon>Pseudomicrostroma</taxon>
    </lineage>
</organism>
<protein>
    <recommendedName>
        <fullName evidence="3">Hypervirulence associated protein TUDOR domain-containing protein</fullName>
    </recommendedName>
</protein>
<evidence type="ECO:0000313" key="2">
    <source>
        <dbReference type="Proteomes" id="UP000245942"/>
    </source>
</evidence>
<dbReference type="GeneID" id="37016196"/>